<evidence type="ECO:0000313" key="2">
    <source>
        <dbReference type="Proteomes" id="UP000189935"/>
    </source>
</evidence>
<gene>
    <name evidence="1" type="ORF">SAMN05444159_1380</name>
</gene>
<proteinExistence type="predicted"/>
<reference evidence="1 2" key="1">
    <citation type="submission" date="2016-11" db="EMBL/GenBank/DDBJ databases">
        <authorList>
            <person name="Jaros S."/>
            <person name="Januszkiewicz K."/>
            <person name="Wedrychowicz H."/>
        </authorList>
    </citation>
    <scope>NUCLEOTIDE SEQUENCE [LARGE SCALE GENOMIC DNA]</scope>
    <source>
        <strain evidence="1 2">GAS499</strain>
    </source>
</reference>
<evidence type="ECO:0000313" key="1">
    <source>
        <dbReference type="EMBL" id="SHJ74611.1"/>
    </source>
</evidence>
<organism evidence="1 2">
    <name type="scientific">Bradyrhizobium lablabi</name>
    <dbReference type="NCBI Taxonomy" id="722472"/>
    <lineage>
        <taxon>Bacteria</taxon>
        <taxon>Pseudomonadati</taxon>
        <taxon>Pseudomonadota</taxon>
        <taxon>Alphaproteobacteria</taxon>
        <taxon>Hyphomicrobiales</taxon>
        <taxon>Nitrobacteraceae</taxon>
        <taxon>Bradyrhizobium</taxon>
    </lineage>
</organism>
<sequence>MPEAYSHACPSLLPIQRPRCPWCQGRMMLSRIEPGPAHSDFLTFECPKCEHVQKMVVGDPMKAINTGWTAGGLRSPE</sequence>
<protein>
    <submittedName>
        <fullName evidence="1">Uncharacterized protein</fullName>
    </submittedName>
</protein>
<accession>A0A1M6LTT8</accession>
<dbReference type="Proteomes" id="UP000189935">
    <property type="component" value="Chromosome I"/>
</dbReference>
<dbReference type="EMBL" id="LT670844">
    <property type="protein sequence ID" value="SHJ74611.1"/>
    <property type="molecule type" value="Genomic_DNA"/>
</dbReference>
<dbReference type="AlphaFoldDB" id="A0A1M6LTT8"/>
<name>A0A1M6LTT8_9BRAD</name>